<proteinExistence type="predicted"/>
<dbReference type="AlphaFoldDB" id="A0AAV7WE40"/>
<organism evidence="1 2">
    <name type="scientific">Pleurodeles waltl</name>
    <name type="common">Iberian ribbed newt</name>
    <dbReference type="NCBI Taxonomy" id="8319"/>
    <lineage>
        <taxon>Eukaryota</taxon>
        <taxon>Metazoa</taxon>
        <taxon>Chordata</taxon>
        <taxon>Craniata</taxon>
        <taxon>Vertebrata</taxon>
        <taxon>Euteleostomi</taxon>
        <taxon>Amphibia</taxon>
        <taxon>Batrachia</taxon>
        <taxon>Caudata</taxon>
        <taxon>Salamandroidea</taxon>
        <taxon>Salamandridae</taxon>
        <taxon>Pleurodelinae</taxon>
        <taxon>Pleurodeles</taxon>
    </lineage>
</organism>
<dbReference type="EMBL" id="JANPWB010000002">
    <property type="protein sequence ID" value="KAJ1210570.1"/>
    <property type="molecule type" value="Genomic_DNA"/>
</dbReference>
<name>A0AAV7WE40_PLEWA</name>
<evidence type="ECO:0000313" key="2">
    <source>
        <dbReference type="Proteomes" id="UP001066276"/>
    </source>
</evidence>
<dbReference type="Proteomes" id="UP001066276">
    <property type="component" value="Chromosome 1_2"/>
</dbReference>
<gene>
    <name evidence="1" type="ORF">NDU88_005932</name>
</gene>
<accession>A0AAV7WE40</accession>
<protein>
    <submittedName>
        <fullName evidence="1">Uncharacterized protein</fullName>
    </submittedName>
</protein>
<keyword evidence="2" id="KW-1185">Reference proteome</keyword>
<comment type="caution">
    <text evidence="1">The sequence shown here is derived from an EMBL/GenBank/DDBJ whole genome shotgun (WGS) entry which is preliminary data.</text>
</comment>
<evidence type="ECO:0000313" key="1">
    <source>
        <dbReference type="EMBL" id="KAJ1210570.1"/>
    </source>
</evidence>
<sequence>MGTGEGLNWPTWRTEKKLKGHSIKLLEGLPGEAGGNLRCSETTAFDIQRRRLVSPVADEDRLVPTGQDFGGIKARLPVSANAPCSGEGRRGCVPCPVRRLADCMEGCPALDTYRGSGAETY</sequence>
<reference evidence="1" key="1">
    <citation type="journal article" date="2022" name="bioRxiv">
        <title>Sequencing and chromosome-scale assembly of the giantPleurodeles waltlgenome.</title>
        <authorList>
            <person name="Brown T."/>
            <person name="Elewa A."/>
            <person name="Iarovenko S."/>
            <person name="Subramanian E."/>
            <person name="Araus A.J."/>
            <person name="Petzold A."/>
            <person name="Susuki M."/>
            <person name="Suzuki K.-i.T."/>
            <person name="Hayashi T."/>
            <person name="Toyoda A."/>
            <person name="Oliveira C."/>
            <person name="Osipova E."/>
            <person name="Leigh N.D."/>
            <person name="Simon A."/>
            <person name="Yun M.H."/>
        </authorList>
    </citation>
    <scope>NUCLEOTIDE SEQUENCE</scope>
    <source>
        <strain evidence="1">20211129_DDA</strain>
        <tissue evidence="1">Liver</tissue>
    </source>
</reference>